<dbReference type="PROSITE" id="PS01124">
    <property type="entry name" value="HTH_ARAC_FAMILY_2"/>
    <property type="match status" value="1"/>
</dbReference>
<comment type="caution">
    <text evidence="5">The sequence shown here is derived from an EMBL/GenBank/DDBJ whole genome shotgun (WGS) entry which is preliminary data.</text>
</comment>
<dbReference type="InterPro" id="IPR018060">
    <property type="entry name" value="HTH_AraC"/>
</dbReference>
<evidence type="ECO:0000313" key="6">
    <source>
        <dbReference type="Proteomes" id="UP000281594"/>
    </source>
</evidence>
<organism evidence="5 6">
    <name type="scientific">Streptomyces rapamycinicus (strain ATCC 29253 / DSM 41530 / NRRL 5491 / AYB-994)</name>
    <name type="common">Streptomyces hygroscopicus (strain ATCC 29253)</name>
    <dbReference type="NCBI Taxonomy" id="1343740"/>
    <lineage>
        <taxon>Bacteria</taxon>
        <taxon>Bacillati</taxon>
        <taxon>Actinomycetota</taxon>
        <taxon>Actinomycetes</taxon>
        <taxon>Kitasatosporales</taxon>
        <taxon>Streptomycetaceae</taxon>
        <taxon>Streptomyces</taxon>
        <taxon>Streptomyces violaceusniger group</taxon>
    </lineage>
</organism>
<dbReference type="PANTHER" id="PTHR46796">
    <property type="entry name" value="HTH-TYPE TRANSCRIPTIONAL ACTIVATOR RHAS-RELATED"/>
    <property type="match status" value="1"/>
</dbReference>
<evidence type="ECO:0000313" key="5">
    <source>
        <dbReference type="EMBL" id="RLV72970.1"/>
    </source>
</evidence>
<evidence type="ECO:0000256" key="3">
    <source>
        <dbReference type="ARBA" id="ARBA00023163"/>
    </source>
</evidence>
<dbReference type="KEGG" id="src:M271_44150"/>
<keyword evidence="3" id="KW-0804">Transcription</keyword>
<evidence type="ECO:0000256" key="2">
    <source>
        <dbReference type="ARBA" id="ARBA00023125"/>
    </source>
</evidence>
<dbReference type="RefSeq" id="WP_020873679.1">
    <property type="nucleotide sequence ID" value="NC_022785.1"/>
</dbReference>
<proteinExistence type="predicted"/>
<feature type="domain" description="HTH araC/xylS-type" evidence="4">
    <location>
        <begin position="158"/>
        <end position="258"/>
    </location>
</feature>
<dbReference type="eggNOG" id="COG2207">
    <property type="taxonomic scope" value="Bacteria"/>
</dbReference>
<dbReference type="GO" id="GO:0043565">
    <property type="term" value="F:sequence-specific DNA binding"/>
    <property type="evidence" value="ECO:0007669"/>
    <property type="project" value="InterPro"/>
</dbReference>
<dbReference type="Gene3D" id="1.10.10.60">
    <property type="entry name" value="Homeodomain-like"/>
    <property type="match status" value="1"/>
</dbReference>
<dbReference type="EMBL" id="QYCY01000004">
    <property type="protein sequence ID" value="RLV72970.1"/>
    <property type="molecule type" value="Genomic_DNA"/>
</dbReference>
<dbReference type="STRING" id="1343740.M271_44150"/>
<dbReference type="SUPFAM" id="SSF46689">
    <property type="entry name" value="Homeodomain-like"/>
    <property type="match status" value="2"/>
</dbReference>
<keyword evidence="1" id="KW-0805">Transcription regulation</keyword>
<dbReference type="Pfam" id="PF12833">
    <property type="entry name" value="HTH_18"/>
    <property type="match status" value="1"/>
</dbReference>
<sequence>MHELLCRPAAPGLREQVLGYRGFRFNAIGTRRRLLLPDCVVKVMLGFGDSLRVLSRADPTRSWSAASLANGVRTTAAIGEHTGLIHGVTVLLTPFAAYRLFGVPMSEWAEQSVAPSDLCRSTWAELPARLAGLSDWDGRFALLDQVLGAALESGPSPSPEVTWAWRALQGRAGRFRVEELAAQTGWSRRHLERRFRHETGLTPKDTAQVMRLQAALLRKEAGASWVEAAKQAGYHDQPHFNRTFKAMTGQTPSAFHAHRIAAPPRDAQDFVPGQVTSVILSHRT</sequence>
<protein>
    <recommendedName>
        <fullName evidence="4">HTH araC/xylS-type domain-containing protein</fullName>
    </recommendedName>
</protein>
<evidence type="ECO:0000256" key="1">
    <source>
        <dbReference type="ARBA" id="ARBA00023015"/>
    </source>
</evidence>
<dbReference type="PANTHER" id="PTHR46796:SF15">
    <property type="entry name" value="BLL1074 PROTEIN"/>
    <property type="match status" value="1"/>
</dbReference>
<keyword evidence="2" id="KW-0238">DNA-binding</keyword>
<dbReference type="SMART" id="SM00342">
    <property type="entry name" value="HTH_ARAC"/>
    <property type="match status" value="1"/>
</dbReference>
<gene>
    <name evidence="5" type="ORF">D3C57_150625</name>
</gene>
<dbReference type="InterPro" id="IPR050204">
    <property type="entry name" value="AraC_XylS_family_regulators"/>
</dbReference>
<accession>A0A0A0NUH5</accession>
<dbReference type="InterPro" id="IPR009057">
    <property type="entry name" value="Homeodomain-like_sf"/>
</dbReference>
<dbReference type="AlphaFoldDB" id="A0A0A0NUH5"/>
<reference evidence="5 6" key="1">
    <citation type="journal article" date="2018" name="J. Biol. Chem.">
        <title>Discovery of the actinoplanic acid pathway in Streptomyces rapamycinicus reveals a genetically conserved synergism with rapamycin.</title>
        <authorList>
            <person name="Mrak P."/>
            <person name="Krastel P."/>
            <person name="Pivk Lukancic P."/>
            <person name="Tao J."/>
            <person name="Pistorius D."/>
            <person name="Moore C.M."/>
        </authorList>
    </citation>
    <scope>NUCLEOTIDE SEQUENCE [LARGE SCALE GENOMIC DNA]</scope>
    <source>
        <strain evidence="5 6">NRRL 5491</strain>
    </source>
</reference>
<dbReference type="Proteomes" id="UP000281594">
    <property type="component" value="Unassembled WGS sequence"/>
</dbReference>
<dbReference type="GO" id="GO:0003700">
    <property type="term" value="F:DNA-binding transcription factor activity"/>
    <property type="evidence" value="ECO:0007669"/>
    <property type="project" value="InterPro"/>
</dbReference>
<evidence type="ECO:0000259" key="4">
    <source>
        <dbReference type="PROSITE" id="PS01124"/>
    </source>
</evidence>
<dbReference type="HOGENOM" id="CLU_066193_0_0_11"/>
<name>A0A0A0NUH5_STRRN</name>